<dbReference type="SUPFAM" id="SSF52540">
    <property type="entry name" value="P-loop containing nucleoside triphosphate hydrolases"/>
    <property type="match status" value="1"/>
</dbReference>
<protein>
    <recommendedName>
        <fullName evidence="3">Kinase</fullName>
    </recommendedName>
</protein>
<name>A0A2M8LYX5_9ACTN</name>
<reference evidence="1 2" key="1">
    <citation type="submission" date="2017-11" db="EMBL/GenBank/DDBJ databases">
        <title>Streptomyces carmine sp. nov., a novel actinomycete isolated from Sophora alopecuroides in Xinjiang, China.</title>
        <authorList>
            <person name="Wang Y."/>
            <person name="Luo X."/>
            <person name="Wan C."/>
            <person name="Zhang L."/>
        </authorList>
    </citation>
    <scope>NUCLEOTIDE SEQUENCE [LARGE SCALE GENOMIC DNA]</scope>
    <source>
        <strain evidence="1 2">TRM SA0054</strain>
    </source>
</reference>
<sequence>MTAPTDFLVIPALDLAPGTLLVAVGPGASGKSTYADTAAVDVVVCLDSLRREIGGDAGDQSVTPAAVERQNALLEQHLSAGATVFLDSTNVEPHVRAQLVERARRHGRPVVALRFLPDLGTCLTRNGLRPTNRRVPDDTLRWQHDLTRETTADALLREGFTAVHHIEPAPTGATVSNDVLAPERIADAVAVLRKAQEGDQTAHRDLAGYFPEYEGLVMQTDHARYLELAARAGLVATHLLILECGGWVASVDTYTSDLALPLASVALGDSYASKSEAIREAVRAATDNGWRLDPEYQWSDFDCGGGEVHIPIHARPTAL</sequence>
<dbReference type="Pfam" id="PF13671">
    <property type="entry name" value="AAA_33"/>
    <property type="match status" value="1"/>
</dbReference>
<dbReference type="Gene3D" id="3.40.50.300">
    <property type="entry name" value="P-loop containing nucleotide triphosphate hydrolases"/>
    <property type="match status" value="1"/>
</dbReference>
<dbReference type="AlphaFoldDB" id="A0A2M8LYX5"/>
<comment type="caution">
    <text evidence="1">The sequence shown here is derived from an EMBL/GenBank/DDBJ whole genome shotgun (WGS) entry which is preliminary data.</text>
</comment>
<evidence type="ECO:0000313" key="2">
    <source>
        <dbReference type="Proteomes" id="UP000230407"/>
    </source>
</evidence>
<dbReference type="InterPro" id="IPR027417">
    <property type="entry name" value="P-loop_NTPase"/>
</dbReference>
<dbReference type="RefSeq" id="WP_100202326.1">
    <property type="nucleotide sequence ID" value="NZ_PGGW01000049.1"/>
</dbReference>
<proteinExistence type="predicted"/>
<dbReference type="Proteomes" id="UP000230407">
    <property type="component" value="Unassembled WGS sequence"/>
</dbReference>
<evidence type="ECO:0008006" key="3">
    <source>
        <dbReference type="Google" id="ProtNLM"/>
    </source>
</evidence>
<dbReference type="EMBL" id="PGGW01000049">
    <property type="protein sequence ID" value="PJE97124.1"/>
    <property type="molecule type" value="Genomic_DNA"/>
</dbReference>
<organism evidence="1 2">
    <name type="scientific">Streptomyces carminius</name>
    <dbReference type="NCBI Taxonomy" id="2665496"/>
    <lineage>
        <taxon>Bacteria</taxon>
        <taxon>Bacillati</taxon>
        <taxon>Actinomycetota</taxon>
        <taxon>Actinomycetes</taxon>
        <taxon>Kitasatosporales</taxon>
        <taxon>Streptomycetaceae</taxon>
        <taxon>Streptomyces</taxon>
    </lineage>
</organism>
<keyword evidence="2" id="KW-1185">Reference proteome</keyword>
<gene>
    <name evidence="1" type="ORF">CUT44_14170</name>
</gene>
<evidence type="ECO:0000313" key="1">
    <source>
        <dbReference type="EMBL" id="PJE97124.1"/>
    </source>
</evidence>
<accession>A0A2M8LYX5</accession>